<organism evidence="1 2">
    <name type="scientific">Mugilogobius chulae</name>
    <name type="common">yellowstripe goby</name>
    <dbReference type="NCBI Taxonomy" id="88201"/>
    <lineage>
        <taxon>Eukaryota</taxon>
        <taxon>Metazoa</taxon>
        <taxon>Chordata</taxon>
        <taxon>Craniata</taxon>
        <taxon>Vertebrata</taxon>
        <taxon>Euteleostomi</taxon>
        <taxon>Actinopterygii</taxon>
        <taxon>Neopterygii</taxon>
        <taxon>Teleostei</taxon>
        <taxon>Neoteleostei</taxon>
        <taxon>Acanthomorphata</taxon>
        <taxon>Gobiaria</taxon>
        <taxon>Gobiiformes</taxon>
        <taxon>Gobioidei</taxon>
        <taxon>Gobiidae</taxon>
        <taxon>Gobionellinae</taxon>
        <taxon>Mugilogobius</taxon>
    </lineage>
</organism>
<proteinExistence type="predicted"/>
<accession>A0AAW0PEY1</accession>
<sequence length="115" mass="12912">MTLGTLLPDLCQSKYVLDEIAYMHRGTVDCISRDQEDATSAVRVESLTRASDAAYADTVSPRYGQTPEMRAYAERMRAEIQAEYSHSARRNPGLNEYRVDGTVRLNVSTSYIGEK</sequence>
<evidence type="ECO:0000313" key="2">
    <source>
        <dbReference type="Proteomes" id="UP001460270"/>
    </source>
</evidence>
<comment type="caution">
    <text evidence="1">The sequence shown here is derived from an EMBL/GenBank/DDBJ whole genome shotgun (WGS) entry which is preliminary data.</text>
</comment>
<dbReference type="AlphaFoldDB" id="A0AAW0PEY1"/>
<name>A0AAW0PEY1_9GOBI</name>
<evidence type="ECO:0000313" key="1">
    <source>
        <dbReference type="EMBL" id="KAK7922568.1"/>
    </source>
</evidence>
<reference evidence="2" key="1">
    <citation type="submission" date="2024-04" db="EMBL/GenBank/DDBJ databases">
        <title>Salinicola lusitanus LLJ914,a marine bacterium isolated from the Okinawa Trough.</title>
        <authorList>
            <person name="Li J."/>
        </authorList>
    </citation>
    <scope>NUCLEOTIDE SEQUENCE [LARGE SCALE GENOMIC DNA]</scope>
</reference>
<dbReference type="EMBL" id="JBBPFD010000006">
    <property type="protein sequence ID" value="KAK7922568.1"/>
    <property type="molecule type" value="Genomic_DNA"/>
</dbReference>
<dbReference type="Proteomes" id="UP001460270">
    <property type="component" value="Unassembled WGS sequence"/>
</dbReference>
<gene>
    <name evidence="1" type="ORF">WMY93_009470</name>
</gene>
<protein>
    <submittedName>
        <fullName evidence="1">Uncharacterized protein</fullName>
    </submittedName>
</protein>
<keyword evidence="2" id="KW-1185">Reference proteome</keyword>